<comment type="similarity">
    <text evidence="3 9 10">Belongs to the FBPase class 1 family.</text>
</comment>
<evidence type="ECO:0000313" key="13">
    <source>
        <dbReference type="EMBL" id="PTE15290.1"/>
    </source>
</evidence>
<dbReference type="PIRSF" id="PIRSF500210">
    <property type="entry name" value="FBPtase"/>
    <property type="match status" value="1"/>
</dbReference>
<evidence type="ECO:0000256" key="6">
    <source>
        <dbReference type="ARBA" id="ARBA00022801"/>
    </source>
</evidence>
<dbReference type="GO" id="GO:0030388">
    <property type="term" value="P:fructose 1,6-bisphosphate metabolic process"/>
    <property type="evidence" value="ECO:0007669"/>
    <property type="project" value="TreeGrafter"/>
</dbReference>
<evidence type="ECO:0000256" key="3">
    <source>
        <dbReference type="ARBA" id="ARBA00010941"/>
    </source>
</evidence>
<evidence type="ECO:0000256" key="5">
    <source>
        <dbReference type="ARBA" id="ARBA00022723"/>
    </source>
</evidence>
<evidence type="ECO:0000259" key="11">
    <source>
        <dbReference type="Pfam" id="PF00316"/>
    </source>
</evidence>
<dbReference type="PRINTS" id="PR00115">
    <property type="entry name" value="F16BPHPHTASE"/>
</dbReference>
<dbReference type="GO" id="GO:0006094">
    <property type="term" value="P:gluconeogenesis"/>
    <property type="evidence" value="ECO:0007669"/>
    <property type="project" value="UniProtKB-UniRule"/>
</dbReference>
<feature type="binding site" evidence="9">
    <location>
        <position position="103"/>
    </location>
    <ligand>
        <name>Mg(2+)</name>
        <dbReference type="ChEBI" id="CHEBI:18420"/>
        <label>1</label>
    </ligand>
</feature>
<comment type="catalytic activity">
    <reaction evidence="1 9">
        <text>beta-D-fructose 1,6-bisphosphate + H2O = beta-D-fructose 6-phosphate + phosphate</text>
        <dbReference type="Rhea" id="RHEA:11064"/>
        <dbReference type="ChEBI" id="CHEBI:15377"/>
        <dbReference type="ChEBI" id="CHEBI:32966"/>
        <dbReference type="ChEBI" id="CHEBI:43474"/>
        <dbReference type="ChEBI" id="CHEBI:57634"/>
        <dbReference type="EC" id="3.1.3.11"/>
    </reaction>
</comment>
<keyword evidence="5 9" id="KW-0479">Metal-binding</keyword>
<dbReference type="InterPro" id="IPR033391">
    <property type="entry name" value="FBPase_N"/>
</dbReference>
<feature type="domain" description="Fructose-1-6-bisphosphatase class 1 C-terminal" evidence="12">
    <location>
        <begin position="182"/>
        <end position="315"/>
    </location>
</feature>
<dbReference type="PANTHER" id="PTHR11556">
    <property type="entry name" value="FRUCTOSE-1,6-BISPHOSPHATASE-RELATED"/>
    <property type="match status" value="1"/>
</dbReference>
<comment type="cofactor">
    <cofactor evidence="9">
        <name>Mg(2+)</name>
        <dbReference type="ChEBI" id="CHEBI:18420"/>
    </cofactor>
    <text evidence="9">Binds 2 magnesium ions per subunit.</text>
</comment>
<dbReference type="GO" id="GO:0006000">
    <property type="term" value="P:fructose metabolic process"/>
    <property type="evidence" value="ECO:0007669"/>
    <property type="project" value="TreeGrafter"/>
</dbReference>
<dbReference type="SUPFAM" id="SSF56655">
    <property type="entry name" value="Carbohydrate phosphatase"/>
    <property type="match status" value="1"/>
</dbReference>
<evidence type="ECO:0000259" key="12">
    <source>
        <dbReference type="Pfam" id="PF18913"/>
    </source>
</evidence>
<dbReference type="PIRSF" id="PIRSF000904">
    <property type="entry name" value="FBPtase_SBPase"/>
    <property type="match status" value="1"/>
</dbReference>
<dbReference type="PANTHER" id="PTHR11556:SF35">
    <property type="entry name" value="SEDOHEPTULOSE-1,7-BISPHOSPHATASE, CHLOROPLASTIC"/>
    <property type="match status" value="1"/>
</dbReference>
<comment type="subcellular location">
    <subcellularLocation>
        <location evidence="9">Cytoplasm</location>
    </subcellularLocation>
</comment>
<dbReference type="GO" id="GO:0005829">
    <property type="term" value="C:cytosol"/>
    <property type="evidence" value="ECO:0007669"/>
    <property type="project" value="TreeGrafter"/>
</dbReference>
<keyword evidence="4 9" id="KW-0963">Cytoplasm</keyword>
<dbReference type="GO" id="GO:0000287">
    <property type="term" value="F:magnesium ion binding"/>
    <property type="evidence" value="ECO:0007669"/>
    <property type="project" value="UniProtKB-UniRule"/>
</dbReference>
<dbReference type="EMBL" id="PZKE01000004">
    <property type="protein sequence ID" value="PTE15290.1"/>
    <property type="molecule type" value="Genomic_DNA"/>
</dbReference>
<gene>
    <name evidence="9" type="primary">fbp</name>
    <name evidence="13" type="ORF">C5F44_05640</name>
</gene>
<keyword evidence="7 9" id="KW-0460">Magnesium</keyword>
<protein>
    <recommendedName>
        <fullName evidence="9">Fructose-1,6-bisphosphatase class 1</fullName>
        <shortName evidence="9">FBPase class 1</shortName>
        <ecNumber evidence="9">3.1.3.11</ecNumber>
    </recommendedName>
    <alternativeName>
        <fullName evidence="9">D-fructose-1,6-bisphosphate 1-phosphohydrolase class 1</fullName>
    </alternativeName>
</protein>
<feature type="binding site" evidence="9">
    <location>
        <position position="83"/>
    </location>
    <ligand>
        <name>Mg(2+)</name>
        <dbReference type="ChEBI" id="CHEBI:18420"/>
        <label>1</label>
    </ligand>
</feature>
<feature type="binding site" evidence="9">
    <location>
        <position position="104"/>
    </location>
    <ligand>
        <name>Mg(2+)</name>
        <dbReference type="ChEBI" id="CHEBI:18420"/>
        <label>2</label>
    </ligand>
</feature>
<dbReference type="PROSITE" id="PS00124">
    <property type="entry name" value="FBPASE"/>
    <property type="match status" value="1"/>
</dbReference>
<evidence type="ECO:0000256" key="7">
    <source>
        <dbReference type="ARBA" id="ARBA00022842"/>
    </source>
</evidence>
<dbReference type="EC" id="3.1.3.11" evidence="9"/>
<evidence type="ECO:0000256" key="1">
    <source>
        <dbReference type="ARBA" id="ARBA00001273"/>
    </source>
</evidence>
<feature type="binding site" evidence="9">
    <location>
        <begin position="104"/>
        <end position="107"/>
    </location>
    <ligand>
        <name>substrate</name>
    </ligand>
</feature>
<dbReference type="InterPro" id="IPR028343">
    <property type="entry name" value="FBPtase"/>
</dbReference>
<dbReference type="Gene3D" id="3.30.540.10">
    <property type="entry name" value="Fructose-1,6-Bisphosphatase, subunit A, domain 1"/>
    <property type="match status" value="1"/>
</dbReference>
<dbReference type="GO" id="GO:0042132">
    <property type="term" value="F:fructose 1,6-bisphosphate 1-phosphatase activity"/>
    <property type="evidence" value="ECO:0007669"/>
    <property type="project" value="UniProtKB-UniRule"/>
</dbReference>
<dbReference type="AlphaFoldDB" id="A0A2T4JBJ5"/>
<feature type="binding site" evidence="9">
    <location>
        <position position="192"/>
    </location>
    <ligand>
        <name>substrate</name>
    </ligand>
</feature>
<feature type="domain" description="Fructose-1-6-bisphosphatase class I N-terminal" evidence="11">
    <location>
        <begin position="14"/>
        <end position="177"/>
    </location>
</feature>
<dbReference type="InterPro" id="IPR044015">
    <property type="entry name" value="FBPase_C_dom"/>
</dbReference>
<accession>A0A2T4JBJ5</accession>
<reference evidence="13 14" key="1">
    <citation type="submission" date="2018-03" db="EMBL/GenBank/DDBJ databases">
        <title>Rhodobacter blasticus.</title>
        <authorList>
            <person name="Meyer T.E."/>
            <person name="Miller S."/>
            <person name="Lodha T."/>
            <person name="Gandham S."/>
            <person name="Chintalapati S."/>
            <person name="Chintalapati V.R."/>
        </authorList>
    </citation>
    <scope>NUCLEOTIDE SEQUENCE [LARGE SCALE GENOMIC DNA]</scope>
    <source>
        <strain evidence="13 14">DSM 2131</strain>
    </source>
</reference>
<evidence type="ECO:0000256" key="2">
    <source>
        <dbReference type="ARBA" id="ARBA00005215"/>
    </source>
</evidence>
<comment type="caution">
    <text evidence="13">The sequence shown here is derived from an EMBL/GenBank/DDBJ whole genome shotgun (WGS) entry which is preliminary data.</text>
</comment>
<dbReference type="InterPro" id="IPR000146">
    <property type="entry name" value="FBPase_class-1"/>
</dbReference>
<keyword evidence="8 9" id="KW-0119">Carbohydrate metabolism</keyword>
<evidence type="ECO:0000256" key="10">
    <source>
        <dbReference type="RuleBase" id="RU000508"/>
    </source>
</evidence>
<feature type="binding site" evidence="9">
    <location>
        <position position="101"/>
    </location>
    <ligand>
        <name>Mg(2+)</name>
        <dbReference type="ChEBI" id="CHEBI:18420"/>
        <label>2</label>
    </ligand>
</feature>
<dbReference type="GO" id="GO:0005986">
    <property type="term" value="P:sucrose biosynthetic process"/>
    <property type="evidence" value="ECO:0007669"/>
    <property type="project" value="TreeGrafter"/>
</dbReference>
<feature type="binding site" evidence="9">
    <location>
        <position position="264"/>
    </location>
    <ligand>
        <name>Mg(2+)</name>
        <dbReference type="ChEBI" id="CHEBI:18420"/>
        <label>2</label>
    </ligand>
</feature>
<comment type="pathway">
    <text evidence="2">Carbohydrate biosynthesis; Calvin cycle.</text>
</comment>
<evidence type="ECO:0000313" key="14">
    <source>
        <dbReference type="Proteomes" id="UP000241362"/>
    </source>
</evidence>
<keyword evidence="14" id="KW-1185">Reference proteome</keyword>
<evidence type="ECO:0000256" key="9">
    <source>
        <dbReference type="HAMAP-Rule" id="MF_01855"/>
    </source>
</evidence>
<dbReference type="NCBIfam" id="NF006780">
    <property type="entry name" value="PRK09293.1-4"/>
    <property type="match status" value="1"/>
</dbReference>
<evidence type="ECO:0000256" key="8">
    <source>
        <dbReference type="ARBA" id="ARBA00023277"/>
    </source>
</evidence>
<dbReference type="Pfam" id="PF18913">
    <property type="entry name" value="FBPase_C"/>
    <property type="match status" value="1"/>
</dbReference>
<evidence type="ECO:0000256" key="4">
    <source>
        <dbReference type="ARBA" id="ARBA00022490"/>
    </source>
</evidence>
<dbReference type="Gene3D" id="3.40.190.80">
    <property type="match status" value="1"/>
</dbReference>
<dbReference type="HAMAP" id="MF_01855">
    <property type="entry name" value="FBPase_class1"/>
    <property type="match status" value="1"/>
</dbReference>
<feature type="binding site" evidence="9">
    <location>
        <position position="101"/>
    </location>
    <ligand>
        <name>Mg(2+)</name>
        <dbReference type="ChEBI" id="CHEBI:18420"/>
        <label>1</label>
    </ligand>
</feature>
<comment type="caution">
    <text evidence="9">Lacks conserved residue(s) required for the propagation of feature annotation.</text>
</comment>
<dbReference type="InterPro" id="IPR020548">
    <property type="entry name" value="Fructose_bisphosphatase_AS"/>
</dbReference>
<organism evidence="13 14">
    <name type="scientific">Fuscovulum blasticum DSM 2131</name>
    <dbReference type="NCBI Taxonomy" id="1188250"/>
    <lineage>
        <taxon>Bacteria</taxon>
        <taxon>Pseudomonadati</taxon>
        <taxon>Pseudomonadota</taxon>
        <taxon>Alphaproteobacteria</taxon>
        <taxon>Rhodobacterales</taxon>
        <taxon>Paracoccaceae</taxon>
        <taxon>Pseudogemmobacter</taxon>
    </lineage>
</organism>
<dbReference type="Proteomes" id="UP000241362">
    <property type="component" value="Unassembled WGS sequence"/>
</dbReference>
<dbReference type="CDD" id="cd00354">
    <property type="entry name" value="FBPase"/>
    <property type="match status" value="1"/>
</dbReference>
<dbReference type="GO" id="GO:0006002">
    <property type="term" value="P:fructose 6-phosphate metabolic process"/>
    <property type="evidence" value="ECO:0007669"/>
    <property type="project" value="TreeGrafter"/>
</dbReference>
<dbReference type="NCBIfam" id="NF006779">
    <property type="entry name" value="PRK09293.1-3"/>
    <property type="match status" value="1"/>
</dbReference>
<dbReference type="RefSeq" id="WP_107672539.1">
    <property type="nucleotide sequence ID" value="NZ_PZKE01000004.1"/>
</dbReference>
<sequence>MSTRRALPETHVPEPLRPLMQSIATASISLARLIARNGIEHKLGADAEATNAGGDSQKALDVWADDLFLKAARDGGVRHYASEEQDRVVDLGAGDWALAIDPLDGSSNIDTNVSIGTIFSIYAAADTPDASFLRPVSEQVGAGYVIYGPQTALVVTLGQGVQRYALDYDTGAFVLVEPQVSIPPESNEFAVNASNYRHWPKPIRAYVDDCVAGVDGPRGKNFNMRWIASLVAEAHRILARGGVFLYPADDRKGYERGRLRLLYECAPIAMLCAQAGGGATDGTDPILQMRVETLHQRTPFIFGTRAKVARIAAYHDMPEIESALFGRRGLFRS</sequence>
<dbReference type="Pfam" id="PF00316">
    <property type="entry name" value="FBPase"/>
    <property type="match status" value="1"/>
</dbReference>
<proteinExistence type="inferred from homology"/>
<comment type="subunit">
    <text evidence="9">Homotetramer.</text>
</comment>
<dbReference type="FunFam" id="3.40.190.80:FF:000011">
    <property type="entry name" value="Fructose-1,6-bisphosphatase class 1"/>
    <property type="match status" value="1"/>
</dbReference>
<name>A0A2T4JBJ5_FUSBL</name>
<keyword evidence="6 9" id="KW-0378">Hydrolase</keyword>